<dbReference type="EMBL" id="KI925143">
    <property type="protein sequence ID" value="ETW16540.1"/>
    <property type="molecule type" value="Genomic_DNA"/>
</dbReference>
<accession>A0A024V2V5</accession>
<feature type="compositionally biased region" description="Basic and acidic residues" evidence="1">
    <location>
        <begin position="316"/>
        <end position="326"/>
    </location>
</feature>
<organism evidence="2 3">
    <name type="scientific">Plasmodium falciparum Vietnam Oak-Knoll</name>
    <name type="common">FVO</name>
    <dbReference type="NCBI Taxonomy" id="1036723"/>
    <lineage>
        <taxon>Eukaryota</taxon>
        <taxon>Sar</taxon>
        <taxon>Alveolata</taxon>
        <taxon>Apicomplexa</taxon>
        <taxon>Aconoidasida</taxon>
        <taxon>Haemosporida</taxon>
        <taxon>Plasmodiidae</taxon>
        <taxon>Plasmodium</taxon>
        <taxon>Plasmodium (Laverania)</taxon>
    </lineage>
</organism>
<evidence type="ECO:0000256" key="1">
    <source>
        <dbReference type="SAM" id="MobiDB-lite"/>
    </source>
</evidence>
<reference evidence="2 3" key="2">
    <citation type="submission" date="2013-02" db="EMBL/GenBank/DDBJ databases">
        <title>The Genome Sequence of Plasmodium falciparum Vietnam Oak-Knoll (FVO).</title>
        <authorList>
            <consortium name="The Broad Institute Genome Sequencing Platform"/>
            <consortium name="The Broad Institute Genome Sequencing Center for Infectious Disease"/>
            <person name="Neafsey D."/>
            <person name="Cheeseman I."/>
            <person name="Volkman S."/>
            <person name="Adams J."/>
            <person name="Walker B."/>
            <person name="Young S.K."/>
            <person name="Zeng Q."/>
            <person name="Gargeya S."/>
            <person name="Fitzgerald M."/>
            <person name="Haas B."/>
            <person name="Abouelleil A."/>
            <person name="Alvarado L."/>
            <person name="Arachchi H.M."/>
            <person name="Berlin A.M."/>
            <person name="Chapman S.B."/>
            <person name="Dewar J."/>
            <person name="Goldberg J."/>
            <person name="Griggs A."/>
            <person name="Gujja S."/>
            <person name="Hansen M."/>
            <person name="Howarth C."/>
            <person name="Imamovic A."/>
            <person name="Larimer J."/>
            <person name="McCowan C."/>
            <person name="Murphy C."/>
            <person name="Neiman D."/>
            <person name="Pearson M."/>
            <person name="Priest M."/>
            <person name="Roberts A."/>
            <person name="Saif S."/>
            <person name="Shea T."/>
            <person name="Sisk P."/>
            <person name="Sykes S."/>
            <person name="Wortman J."/>
            <person name="Nusbaum C."/>
            <person name="Birren B."/>
        </authorList>
    </citation>
    <scope>NUCLEOTIDE SEQUENCE [LARGE SCALE GENOMIC DNA]</scope>
    <source>
        <strain evidence="3">Vietnam Oak-Knoll (FVO)</strain>
    </source>
</reference>
<proteinExistence type="predicted"/>
<dbReference type="OrthoDB" id="381252at2759"/>
<dbReference type="Proteomes" id="UP000030690">
    <property type="component" value="Unassembled WGS sequence"/>
</dbReference>
<name>A0A024V2V5_PLAFA</name>
<feature type="region of interest" description="Disordered" evidence="1">
    <location>
        <begin position="256"/>
        <end position="326"/>
    </location>
</feature>
<feature type="compositionally biased region" description="Basic residues" evidence="1">
    <location>
        <begin position="271"/>
        <end position="282"/>
    </location>
</feature>
<feature type="compositionally biased region" description="Basic residues" evidence="1">
    <location>
        <begin position="300"/>
        <end position="315"/>
    </location>
</feature>
<evidence type="ECO:0000313" key="2">
    <source>
        <dbReference type="EMBL" id="ETW16540.1"/>
    </source>
</evidence>
<protein>
    <submittedName>
        <fullName evidence="2">Uncharacterized protein</fullName>
    </submittedName>
</protein>
<dbReference type="AlphaFoldDB" id="A0A024V2V5"/>
<gene>
    <name evidence="2" type="ORF">PFFVO_04593</name>
</gene>
<evidence type="ECO:0000313" key="3">
    <source>
        <dbReference type="Proteomes" id="UP000030690"/>
    </source>
</evidence>
<reference evidence="2 3" key="1">
    <citation type="submission" date="2013-02" db="EMBL/GenBank/DDBJ databases">
        <title>The Genome Annotation of Plasmodium falciparum Vietnam Oak-Knoll (FVO).</title>
        <authorList>
            <consortium name="The Broad Institute Genome Sequencing Platform"/>
            <consortium name="The Broad Institute Genome Sequencing Center for Infectious Disease"/>
            <person name="Neafsey D."/>
            <person name="Hoffman S."/>
            <person name="Volkman S."/>
            <person name="Rosenthal P."/>
            <person name="Walker B."/>
            <person name="Young S.K."/>
            <person name="Zeng Q."/>
            <person name="Gargeya S."/>
            <person name="Fitzgerald M."/>
            <person name="Haas B."/>
            <person name="Abouelleil A."/>
            <person name="Allen A.W."/>
            <person name="Alvarado L."/>
            <person name="Arachchi H.M."/>
            <person name="Berlin A.M."/>
            <person name="Chapman S.B."/>
            <person name="Gainer-Dewar J."/>
            <person name="Goldberg J."/>
            <person name="Griggs A."/>
            <person name="Gujja S."/>
            <person name="Hansen M."/>
            <person name="Howarth C."/>
            <person name="Imamovic A."/>
            <person name="Ireland A."/>
            <person name="Larimer J."/>
            <person name="McCowan C."/>
            <person name="Murphy C."/>
            <person name="Pearson M."/>
            <person name="Poon T.W."/>
            <person name="Priest M."/>
            <person name="Roberts A."/>
            <person name="Saif S."/>
            <person name="Shea T."/>
            <person name="Sisk P."/>
            <person name="Sykes S."/>
            <person name="Wortman J."/>
            <person name="Nusbaum C."/>
            <person name="Birren B."/>
        </authorList>
    </citation>
    <scope>NUCLEOTIDE SEQUENCE [LARGE SCALE GENOMIC DNA]</scope>
    <source>
        <strain evidence="3">Vietnam Oak-Knoll (FVO)</strain>
    </source>
</reference>
<sequence length="420" mass="49832">MKCPSFSCKSKYYHHTSKYNYLSDDDDLNLFLKDTQKKKNFNYLLEKAVNNIIYETKKNCDISSDVEQIEKLNYENVEESENESLDDIDIILKKSKSENMFLKNKNNQNIYLPPKNIKHRIYSTNQEENQNVEKKKIKNKIIASQNDKIIESQNDKIIENFKNVLCNDINQYFKDIFKNLRNNNLSTNTPLNENIEIQNKIIQQNKNFNISNETSEEIISNTFKNNSNNYSSIMHNNVNSYNNSEYNISIKDTYVPKNLQPSNDNKAKSNTYRKNKYTKKNNKFTSIHLNNNNNSNNKLYTHHMNHKKKKKKKKKNSQEKISNHQHDNIMDQKKNFLENKKNIHNKYFANSYIDNNTVKSFQLISNVQIDGISKDLINSMDNLNNWESSKDNCNETPRDDFTFNHFQKNKNNNILNKLRF</sequence>